<evidence type="ECO:0000256" key="1">
    <source>
        <dbReference type="ARBA" id="ARBA00022741"/>
    </source>
</evidence>
<comment type="caution">
    <text evidence="4">The sequence shown here is derived from an EMBL/GenBank/DDBJ whole genome shotgun (WGS) entry which is preliminary data.</text>
</comment>
<keyword evidence="4" id="KW-0762">Sugar transport</keyword>
<dbReference type="InterPro" id="IPR003439">
    <property type="entry name" value="ABC_transporter-like_ATP-bd"/>
</dbReference>
<dbReference type="Gene3D" id="3.40.50.300">
    <property type="entry name" value="P-loop containing nucleotide triphosphate hydrolases"/>
    <property type="match status" value="1"/>
</dbReference>
<dbReference type="RefSeq" id="WP_309799474.1">
    <property type="nucleotide sequence ID" value="NZ_JAVDPW010000010.1"/>
</dbReference>
<protein>
    <submittedName>
        <fullName evidence="4">Simple sugar transport system ATP-binding protein</fullName>
    </submittedName>
</protein>
<keyword evidence="2 4" id="KW-0067">ATP-binding</keyword>
<dbReference type="EMBL" id="JAVDPW010000010">
    <property type="protein sequence ID" value="MDR6292939.1"/>
    <property type="molecule type" value="Genomic_DNA"/>
</dbReference>
<dbReference type="GO" id="GO:0005524">
    <property type="term" value="F:ATP binding"/>
    <property type="evidence" value="ECO:0007669"/>
    <property type="project" value="UniProtKB-KW"/>
</dbReference>
<dbReference type="PANTHER" id="PTHR43790:SF8">
    <property type="entry name" value="SUGAR ABC TRANSPORTER ATP-BINDING PROTEIN"/>
    <property type="match status" value="1"/>
</dbReference>
<evidence type="ECO:0000256" key="2">
    <source>
        <dbReference type="ARBA" id="ARBA00022840"/>
    </source>
</evidence>
<reference evidence="4 5" key="1">
    <citation type="submission" date="2023-07" db="EMBL/GenBank/DDBJ databases">
        <title>Sorghum-associated microbial communities from plants grown in Nebraska, USA.</title>
        <authorList>
            <person name="Schachtman D."/>
        </authorList>
    </citation>
    <scope>NUCLEOTIDE SEQUENCE [LARGE SCALE GENOMIC DNA]</scope>
    <source>
        <strain evidence="4 5">584</strain>
    </source>
</reference>
<evidence type="ECO:0000313" key="5">
    <source>
        <dbReference type="Proteomes" id="UP001262410"/>
    </source>
</evidence>
<keyword evidence="5" id="KW-1185">Reference proteome</keyword>
<sequence length="279" mass="29954">MNPETGPQAIAPLGPDAPVILEMSHISKGFGAVTALVDVSIKLRQGEVLALVGDNGAGKSTLIKILSGFHQPDTGTITSKGKEVSFASPRDARSHGIETVYQDLALVGDLSVFHNMFLGREYKKRVLGLNLLDNQKMRELSRQYLDNLGISIPSVNSTVDLLSGGQRQCVAVARSIYASPSILILDEPLAALGVRESAHVLGLIQKLRRERNVSVILIVHNYNQIFEVCDRINFLHAGEIVFDASTSETSEEELIRIVKSGLGRKAIAAAAAEAGPLPA</sequence>
<accession>A0ABU1JZI0</accession>
<dbReference type="SUPFAM" id="SSF52540">
    <property type="entry name" value="P-loop containing nucleoside triphosphate hydrolases"/>
    <property type="match status" value="1"/>
</dbReference>
<dbReference type="InterPro" id="IPR017871">
    <property type="entry name" value="ABC_transporter-like_CS"/>
</dbReference>
<name>A0ABU1JZI0_9PROT</name>
<dbReference type="Proteomes" id="UP001262410">
    <property type="component" value="Unassembled WGS sequence"/>
</dbReference>
<feature type="domain" description="ABC transporter" evidence="3">
    <location>
        <begin position="21"/>
        <end position="262"/>
    </location>
</feature>
<dbReference type="CDD" id="cd03216">
    <property type="entry name" value="ABC_Carb_Monos_I"/>
    <property type="match status" value="1"/>
</dbReference>
<organism evidence="4 5">
    <name type="scientific">Inquilinus ginsengisoli</name>
    <dbReference type="NCBI Taxonomy" id="363840"/>
    <lineage>
        <taxon>Bacteria</taxon>
        <taxon>Pseudomonadati</taxon>
        <taxon>Pseudomonadota</taxon>
        <taxon>Alphaproteobacteria</taxon>
        <taxon>Rhodospirillales</taxon>
        <taxon>Rhodospirillaceae</taxon>
        <taxon>Inquilinus</taxon>
    </lineage>
</organism>
<keyword evidence="1" id="KW-0547">Nucleotide-binding</keyword>
<dbReference type="PROSITE" id="PS00211">
    <property type="entry name" value="ABC_TRANSPORTER_1"/>
    <property type="match status" value="1"/>
</dbReference>
<dbReference type="InterPro" id="IPR027417">
    <property type="entry name" value="P-loop_NTPase"/>
</dbReference>
<evidence type="ECO:0000259" key="3">
    <source>
        <dbReference type="PROSITE" id="PS50893"/>
    </source>
</evidence>
<dbReference type="Pfam" id="PF00005">
    <property type="entry name" value="ABC_tran"/>
    <property type="match status" value="1"/>
</dbReference>
<dbReference type="PROSITE" id="PS50893">
    <property type="entry name" value="ABC_TRANSPORTER_2"/>
    <property type="match status" value="1"/>
</dbReference>
<keyword evidence="4" id="KW-0813">Transport</keyword>
<proteinExistence type="predicted"/>
<dbReference type="PANTHER" id="PTHR43790">
    <property type="entry name" value="CARBOHYDRATE TRANSPORT ATP-BINDING PROTEIN MG119-RELATED"/>
    <property type="match status" value="1"/>
</dbReference>
<dbReference type="InterPro" id="IPR050107">
    <property type="entry name" value="ABC_carbohydrate_import_ATPase"/>
</dbReference>
<dbReference type="SMART" id="SM00382">
    <property type="entry name" value="AAA"/>
    <property type="match status" value="1"/>
</dbReference>
<dbReference type="InterPro" id="IPR003593">
    <property type="entry name" value="AAA+_ATPase"/>
</dbReference>
<gene>
    <name evidence="4" type="ORF">E9232_005484</name>
</gene>
<evidence type="ECO:0000313" key="4">
    <source>
        <dbReference type="EMBL" id="MDR6292939.1"/>
    </source>
</evidence>